<evidence type="ECO:0000259" key="1">
    <source>
        <dbReference type="SMART" id="SM00382"/>
    </source>
</evidence>
<dbReference type="SUPFAM" id="SSF52540">
    <property type="entry name" value="P-loop containing nucleoside triphosphate hydrolases"/>
    <property type="match status" value="1"/>
</dbReference>
<name>A0A2S2FDE7_9GAMM</name>
<dbReference type="SMART" id="SM00382">
    <property type="entry name" value="AAA"/>
    <property type="match status" value="1"/>
</dbReference>
<proteinExistence type="predicted"/>
<evidence type="ECO:0000313" key="2">
    <source>
        <dbReference type="EMBL" id="AWL28996.1"/>
    </source>
</evidence>
<dbReference type="Gene3D" id="3.40.50.300">
    <property type="entry name" value="P-loop containing nucleotide triphosphate hydrolases"/>
    <property type="match status" value="1"/>
</dbReference>
<dbReference type="PANTHER" id="PTHR30050">
    <property type="entry name" value="CHROMOSOMAL REPLICATION INITIATOR PROTEIN DNAA"/>
    <property type="match status" value="1"/>
</dbReference>
<sequence length="252" mass="28393">MNAISLINHGFQQVEAYCATHRVAKVQSGPYQICPKCAVNDVETTNQDRQAEVDRMVRDKHFSGAMLPARHANSGFRNYMLDSNNLGQANARSQCVNYTKSIATGVKSNLIMVGSTGVGKTHLACATARTLLNKGLYVRYITSEELAQRIMNAWDKDSKGQSEESVIHDFTQYNLLILDEYGLHDREKRLELIHKVLYARYGAGKPTMLISNFTLAELQKDLGDRLWSRFQHDGLMVVECNWADQRVGGRHV</sequence>
<keyword evidence="3" id="KW-1185">Reference proteome</keyword>
<dbReference type="GO" id="GO:0006260">
    <property type="term" value="P:DNA replication"/>
    <property type="evidence" value="ECO:0007669"/>
    <property type="project" value="TreeGrafter"/>
</dbReference>
<dbReference type="GO" id="GO:0005524">
    <property type="term" value="F:ATP binding"/>
    <property type="evidence" value="ECO:0007669"/>
    <property type="project" value="UniProtKB-KW"/>
</dbReference>
<feature type="domain" description="AAA+ ATPase" evidence="1">
    <location>
        <begin position="106"/>
        <end position="233"/>
    </location>
</feature>
<dbReference type="CDD" id="cd00009">
    <property type="entry name" value="AAA"/>
    <property type="match status" value="1"/>
</dbReference>
<dbReference type="OrthoDB" id="5956003at2"/>
<dbReference type="KEGG" id="adv:DJ533_10680"/>
<keyword evidence="2" id="KW-0067">ATP-binding</keyword>
<dbReference type="AlphaFoldDB" id="A0A2S2FDE7"/>
<dbReference type="Pfam" id="PF01695">
    <property type="entry name" value="IstB_IS21"/>
    <property type="match status" value="1"/>
</dbReference>
<dbReference type="STRING" id="1871111.GCA_001704615_01201"/>
<reference evidence="2" key="1">
    <citation type="submission" date="2019-08" db="EMBL/GenBank/DDBJ databases">
        <title>The complete genome of Acinetobacter defluvii strain WCHAD010030.</title>
        <authorList>
            <person name="Hu Y."/>
            <person name="Qin J."/>
            <person name="Feng Y."/>
            <person name="Zong Z."/>
        </authorList>
    </citation>
    <scope>NUCLEOTIDE SEQUENCE</scope>
    <source>
        <strain evidence="2">WCHA30</strain>
    </source>
</reference>
<evidence type="ECO:0000313" key="3">
    <source>
        <dbReference type="Proteomes" id="UP000245977"/>
    </source>
</evidence>
<gene>
    <name evidence="2" type="ORF">DJ533_10680</name>
</gene>
<dbReference type="PANTHER" id="PTHR30050:SF4">
    <property type="entry name" value="ATP-BINDING PROTEIN RV3427C IN INSERTION SEQUENCE-RELATED"/>
    <property type="match status" value="1"/>
</dbReference>
<protein>
    <submittedName>
        <fullName evidence="2">ATP-binding protein</fullName>
    </submittedName>
</protein>
<dbReference type="RefSeq" id="WP_065995077.1">
    <property type="nucleotide sequence ID" value="NZ_CP029397.2"/>
</dbReference>
<dbReference type="EMBL" id="CP029397">
    <property type="protein sequence ID" value="AWL28996.1"/>
    <property type="molecule type" value="Genomic_DNA"/>
</dbReference>
<dbReference type="InterPro" id="IPR002611">
    <property type="entry name" value="IstB_ATP-bd"/>
</dbReference>
<dbReference type="InterPro" id="IPR027417">
    <property type="entry name" value="P-loop_NTPase"/>
</dbReference>
<organism evidence="2 3">
    <name type="scientific">Acinetobacter defluvii</name>
    <dbReference type="NCBI Taxonomy" id="1871111"/>
    <lineage>
        <taxon>Bacteria</taxon>
        <taxon>Pseudomonadati</taxon>
        <taxon>Pseudomonadota</taxon>
        <taxon>Gammaproteobacteria</taxon>
        <taxon>Moraxellales</taxon>
        <taxon>Moraxellaceae</taxon>
        <taxon>Acinetobacter</taxon>
    </lineage>
</organism>
<dbReference type="Proteomes" id="UP000245977">
    <property type="component" value="Chromosome"/>
</dbReference>
<dbReference type="InterPro" id="IPR003593">
    <property type="entry name" value="AAA+_ATPase"/>
</dbReference>
<keyword evidence="2" id="KW-0547">Nucleotide-binding</keyword>
<accession>A0A2S2FDE7</accession>